<keyword evidence="1" id="KW-0175">Coiled coil</keyword>
<comment type="caution">
    <text evidence="2">The sequence shown here is derived from an EMBL/GenBank/DDBJ whole genome shotgun (WGS) entry which is preliminary data.</text>
</comment>
<dbReference type="EMBL" id="JACADJ010000025">
    <property type="protein sequence ID" value="NWH05120.1"/>
    <property type="molecule type" value="Genomic_DNA"/>
</dbReference>
<gene>
    <name evidence="2" type="ORF">HXW94_09005</name>
</gene>
<accession>A0A850SYA2</accession>
<reference evidence="2 3" key="1">
    <citation type="submission" date="2020-06" db="EMBL/GenBank/DDBJ databases">
        <title>High-quality draft genome of sulfate reducer Desulfobacter latus type strain AcrS2 isolated from marine sediment.</title>
        <authorList>
            <person name="Hoppe M."/>
            <person name="Larsen C.K."/>
            <person name="Marshall I.P.G."/>
            <person name="Schramm A."/>
            <person name="Marietou A.G."/>
        </authorList>
    </citation>
    <scope>NUCLEOTIDE SEQUENCE [LARGE SCALE GENOMIC DNA]</scope>
    <source>
        <strain evidence="2 3">AcRS2</strain>
    </source>
</reference>
<dbReference type="Pfam" id="PF11855">
    <property type="entry name" value="DUF3375"/>
    <property type="match status" value="1"/>
</dbReference>
<keyword evidence="3" id="KW-1185">Reference proteome</keyword>
<sequence length="480" mass="55355">MAFDYHTLKALRKNHPAWKLLAADHAPLIVSFLHRAFILPNHRSMSRADLASALEDYLFVLRETQGQDAFPKNAETYLDDWAADEKGWLRKFYPQDSDEVHYDLMPWVEKAVTWLESLVSRAFIGTESRLMTIFELLEQMVRGTQADAAQRIKSLEKQKADIEAKLELARQGHLDMLDDTALKDRFLQVNKTARELLSDFREVEYNFRDLDQKIRERITLWEGSKGELLEDFFGERDMIAESDQGKSFTSFWDLLMSPARQEELTDLLFRVFELDAVRSLSPDPRLKRIHYDWLFAGEHTQRTVAKLSGQLRRYLDDQAFLENKRIMQVIQSIETRSVQVKDDPPGNDFISIDDAAPGVSLPMERPMYTFPIKPVIRETVALGDGSDIPSDILHSGVFVDRLKLKRRIRALLQAKDQISLGEILDNHPLEKGLAELVAYLSIAGEDEKAVFDDSDIQQAFWTDTSGTPRRAEFCKVIFNR</sequence>
<evidence type="ECO:0000313" key="2">
    <source>
        <dbReference type="EMBL" id="NWH05120.1"/>
    </source>
</evidence>
<organism evidence="2 3">
    <name type="scientific">Desulfobacter latus</name>
    <dbReference type="NCBI Taxonomy" id="2292"/>
    <lineage>
        <taxon>Bacteria</taxon>
        <taxon>Pseudomonadati</taxon>
        <taxon>Thermodesulfobacteriota</taxon>
        <taxon>Desulfobacteria</taxon>
        <taxon>Desulfobacterales</taxon>
        <taxon>Desulfobacteraceae</taxon>
        <taxon>Desulfobacter</taxon>
    </lineage>
</organism>
<evidence type="ECO:0000256" key="1">
    <source>
        <dbReference type="SAM" id="Coils"/>
    </source>
</evidence>
<dbReference type="AlphaFoldDB" id="A0A850SYA2"/>
<feature type="coiled-coil region" evidence="1">
    <location>
        <begin position="145"/>
        <end position="172"/>
    </location>
</feature>
<dbReference type="Proteomes" id="UP000553343">
    <property type="component" value="Unassembled WGS sequence"/>
</dbReference>
<name>A0A850SYA2_9BACT</name>
<dbReference type="InterPro" id="IPR021804">
    <property type="entry name" value="DUF3375"/>
</dbReference>
<proteinExistence type="predicted"/>
<dbReference type="RefSeq" id="WP_178366574.1">
    <property type="nucleotide sequence ID" value="NZ_JACADJ010000025.1"/>
</dbReference>
<evidence type="ECO:0000313" key="3">
    <source>
        <dbReference type="Proteomes" id="UP000553343"/>
    </source>
</evidence>
<protein>
    <submittedName>
        <fullName evidence="2">DUF3375 domain-containing protein</fullName>
    </submittedName>
</protein>